<name>A0A173XR97_9FIRM</name>
<dbReference type="InterPro" id="IPR051396">
    <property type="entry name" value="Bact_Antivir_Def_Nuclease"/>
</dbReference>
<dbReference type="Pfam" id="PF13175">
    <property type="entry name" value="AAA_15"/>
    <property type="match status" value="1"/>
</dbReference>
<evidence type="ECO:0000313" key="3">
    <source>
        <dbReference type="Proteomes" id="UP000095645"/>
    </source>
</evidence>
<dbReference type="RefSeq" id="WP_055057363.1">
    <property type="nucleotide sequence ID" value="NZ_CYZP01000003.1"/>
</dbReference>
<organism evidence="2 3">
    <name type="scientific">Blautia obeum</name>
    <dbReference type="NCBI Taxonomy" id="40520"/>
    <lineage>
        <taxon>Bacteria</taxon>
        <taxon>Bacillati</taxon>
        <taxon>Bacillota</taxon>
        <taxon>Clostridia</taxon>
        <taxon>Lachnospirales</taxon>
        <taxon>Lachnospiraceae</taxon>
        <taxon>Blautia</taxon>
    </lineage>
</organism>
<dbReference type="EMBL" id="CYZP01000003">
    <property type="protein sequence ID" value="CUN54452.1"/>
    <property type="molecule type" value="Genomic_DNA"/>
</dbReference>
<dbReference type="AlphaFoldDB" id="A0A173XR97"/>
<accession>A0A173XR97</accession>
<dbReference type="PANTHER" id="PTHR43581:SF2">
    <property type="entry name" value="EXCINUCLEASE ATPASE SUBUNIT"/>
    <property type="match status" value="1"/>
</dbReference>
<feature type="domain" description="Endonuclease GajA/Old nuclease/RecF-like AAA" evidence="1">
    <location>
        <begin position="32"/>
        <end position="459"/>
    </location>
</feature>
<dbReference type="Proteomes" id="UP000095645">
    <property type="component" value="Unassembled WGS sequence"/>
</dbReference>
<dbReference type="InterPro" id="IPR041685">
    <property type="entry name" value="AAA_GajA/Old/RecF-like"/>
</dbReference>
<dbReference type="Gene3D" id="3.40.50.300">
    <property type="entry name" value="P-loop containing nucleotide triphosphate hydrolases"/>
    <property type="match status" value="2"/>
</dbReference>
<dbReference type="SUPFAM" id="SSF52540">
    <property type="entry name" value="P-loop containing nucleoside triphosphate hydrolases"/>
    <property type="match status" value="1"/>
</dbReference>
<dbReference type="PANTHER" id="PTHR43581">
    <property type="entry name" value="ATP/GTP PHOSPHATASE"/>
    <property type="match status" value="1"/>
</dbReference>
<sequence length="479" mass="57316">MTYKNIYEMQVENKVNETNLEYIGIFGLFGRYDIEIPFDKQVNIFIGENGLGKTTILNCIYFILEKNFSRLTNIQFSEIKVKFKNKEKMYKISHADIMEYNREKRGKRYKYLLEREMDINEMIERIMFQNDDLLFDREWGEDNLEYLTYELSRQLDMPINIARRQVLNYMNNRDIIFKNKRKGNGNNVFDLVKAISEYVTHRIIYLPTYRRIEDDFASLNLRSEELNKAELLIRFGMSDVQMSIDRILEKIRSLAMKGFTEMTGVLLKQYVDGESPLEEKSYSKLYADTDYETVKIVLDRVGKEIEDSYKKKILNLVSNGEIWKYEYLYLRNLINKLIDNYELQKAYDDRIKKFADTCNKYLNDKFFHYNQSTLSLEIFLDNELKDDKRTIELTQLSSGEKQIVSLFSKLYLESNDRSIVIIDEPELSLSLQWQKMLLPDIMRTDNCDLLLTVTHSPFIFENEFDFDAKEMRKFIKIYK</sequence>
<evidence type="ECO:0000259" key="1">
    <source>
        <dbReference type="Pfam" id="PF13175"/>
    </source>
</evidence>
<gene>
    <name evidence="2" type="ORF">ERS852476_00417</name>
</gene>
<reference evidence="2 3" key="1">
    <citation type="submission" date="2015-09" db="EMBL/GenBank/DDBJ databases">
        <authorList>
            <consortium name="Pathogen Informatics"/>
        </authorList>
    </citation>
    <scope>NUCLEOTIDE SEQUENCE [LARGE SCALE GENOMIC DNA]</scope>
    <source>
        <strain evidence="2 3">2789STDY5834861</strain>
    </source>
</reference>
<proteinExistence type="predicted"/>
<dbReference type="InterPro" id="IPR027417">
    <property type="entry name" value="P-loop_NTPase"/>
</dbReference>
<protein>
    <submittedName>
        <fullName evidence="2">Cytochrome c biogenesis protein CcmA</fullName>
    </submittedName>
</protein>
<evidence type="ECO:0000313" key="2">
    <source>
        <dbReference type="EMBL" id="CUN54452.1"/>
    </source>
</evidence>